<dbReference type="GO" id="GO:0032389">
    <property type="term" value="C:MutLalpha complex"/>
    <property type="evidence" value="ECO:0007669"/>
    <property type="project" value="TreeGrafter"/>
</dbReference>
<dbReference type="GO" id="GO:0006298">
    <property type="term" value="P:mismatch repair"/>
    <property type="evidence" value="ECO:0007669"/>
    <property type="project" value="InterPro"/>
</dbReference>
<proteinExistence type="inferred from homology"/>
<name>A7TKT4_VANPO</name>
<dbReference type="GO" id="GO:0140664">
    <property type="term" value="F:ATP-dependent DNA damage sensor activity"/>
    <property type="evidence" value="ECO:0007669"/>
    <property type="project" value="InterPro"/>
</dbReference>
<dbReference type="Pfam" id="PF13589">
    <property type="entry name" value="HATPase_c_3"/>
    <property type="match status" value="1"/>
</dbReference>
<dbReference type="PhylomeDB" id="A7TKT4"/>
<dbReference type="Gene3D" id="3.30.565.10">
    <property type="entry name" value="Histidine kinase-like ATPase, C-terminal domain"/>
    <property type="match status" value="1"/>
</dbReference>
<dbReference type="InParanoid" id="A7TKT4"/>
<dbReference type="GO" id="GO:0016887">
    <property type="term" value="F:ATP hydrolysis activity"/>
    <property type="evidence" value="ECO:0007669"/>
    <property type="project" value="InterPro"/>
</dbReference>
<dbReference type="InterPro" id="IPR038973">
    <property type="entry name" value="MutL/Mlh/Pms-like"/>
</dbReference>
<organism evidence="5">
    <name type="scientific">Vanderwaltozyma polyspora (strain ATCC 22028 / DSM 70294 / BCRC 21397 / CBS 2163 / NBRC 10782 / NRRL Y-8283 / UCD 57-17)</name>
    <name type="common">Kluyveromyces polysporus</name>
    <dbReference type="NCBI Taxonomy" id="436907"/>
    <lineage>
        <taxon>Eukaryota</taxon>
        <taxon>Fungi</taxon>
        <taxon>Dikarya</taxon>
        <taxon>Ascomycota</taxon>
        <taxon>Saccharomycotina</taxon>
        <taxon>Saccharomycetes</taxon>
        <taxon>Saccharomycetales</taxon>
        <taxon>Saccharomycetaceae</taxon>
        <taxon>Vanderwaltozyma</taxon>
    </lineage>
</organism>
<dbReference type="Pfam" id="PF01119">
    <property type="entry name" value="DNA_mis_repair"/>
    <property type="match status" value="1"/>
</dbReference>
<dbReference type="EMBL" id="DS480410">
    <property type="protein sequence ID" value="EDO17089.1"/>
    <property type="molecule type" value="Genomic_DNA"/>
</dbReference>
<dbReference type="NCBIfam" id="TIGR00585">
    <property type="entry name" value="mutl"/>
    <property type="match status" value="1"/>
</dbReference>
<dbReference type="InterPro" id="IPR036890">
    <property type="entry name" value="HATPase_C_sf"/>
</dbReference>
<dbReference type="PANTHER" id="PTHR10073">
    <property type="entry name" value="DNA MISMATCH REPAIR PROTEIN MLH, PMS, MUTL"/>
    <property type="match status" value="1"/>
</dbReference>
<dbReference type="InterPro" id="IPR020568">
    <property type="entry name" value="Ribosomal_Su5_D2-typ_SF"/>
</dbReference>
<keyword evidence="2" id="KW-0227">DNA damage</keyword>
<feature type="domain" description="DNA mismatch repair protein S5" evidence="3">
    <location>
        <begin position="228"/>
        <end position="358"/>
    </location>
</feature>
<dbReference type="GO" id="GO:0030983">
    <property type="term" value="F:mismatched DNA binding"/>
    <property type="evidence" value="ECO:0007669"/>
    <property type="project" value="InterPro"/>
</dbReference>
<dbReference type="RefSeq" id="XP_001644947.1">
    <property type="nucleotide sequence ID" value="XM_001644897.1"/>
</dbReference>
<evidence type="ECO:0000259" key="3">
    <source>
        <dbReference type="SMART" id="SM01340"/>
    </source>
</evidence>
<dbReference type="GeneID" id="5545280"/>
<dbReference type="Proteomes" id="UP000000267">
    <property type="component" value="Unassembled WGS sequence"/>
</dbReference>
<dbReference type="GO" id="GO:0005524">
    <property type="term" value="F:ATP binding"/>
    <property type="evidence" value="ECO:0007669"/>
    <property type="project" value="InterPro"/>
</dbReference>
<keyword evidence="5" id="KW-1185">Reference proteome</keyword>
<dbReference type="HOGENOM" id="CLU_024335_0_0_1"/>
<evidence type="ECO:0000313" key="4">
    <source>
        <dbReference type="EMBL" id="EDO17089.1"/>
    </source>
</evidence>
<dbReference type="SUPFAM" id="SSF55874">
    <property type="entry name" value="ATPase domain of HSP90 chaperone/DNA topoisomerase II/histidine kinase"/>
    <property type="match status" value="1"/>
</dbReference>
<dbReference type="FunCoup" id="A7TKT4">
    <property type="interactions" value="81"/>
</dbReference>
<gene>
    <name evidence="4" type="ORF">Kpol_1025p8</name>
</gene>
<dbReference type="STRING" id="436907.A7TKT4"/>
<dbReference type="GO" id="GO:0061982">
    <property type="term" value="P:meiosis I cell cycle process"/>
    <property type="evidence" value="ECO:0007669"/>
    <property type="project" value="UniProtKB-ARBA"/>
</dbReference>
<dbReference type="Gene3D" id="3.30.230.10">
    <property type="match status" value="1"/>
</dbReference>
<comment type="similarity">
    <text evidence="1">Belongs to the DNA mismatch repair MutL/HexB family.</text>
</comment>
<reference evidence="4 5" key="1">
    <citation type="journal article" date="2007" name="Proc. Natl. Acad. Sci. U.S.A.">
        <title>Independent sorting-out of thousands of duplicated gene pairs in two yeast species descended from a whole-genome duplication.</title>
        <authorList>
            <person name="Scannell D.R."/>
            <person name="Frank A.C."/>
            <person name="Conant G.C."/>
            <person name="Byrne K.P."/>
            <person name="Woolfit M."/>
            <person name="Wolfe K.H."/>
        </authorList>
    </citation>
    <scope>NUCLEOTIDE SEQUENCE [LARGE SCALE GENOMIC DNA]</scope>
    <source>
        <strain evidence="5">ATCC 22028 / DSM 70294 / BCRC 21397 / CBS 2163 / NBRC 10782 / NRRL Y-8283 / UCD 57-17</strain>
    </source>
</reference>
<dbReference type="OMA" id="NPECANE"/>
<evidence type="ECO:0000256" key="2">
    <source>
        <dbReference type="ARBA" id="ARBA00022763"/>
    </source>
</evidence>
<evidence type="ECO:0000313" key="5">
    <source>
        <dbReference type="Proteomes" id="UP000000267"/>
    </source>
</evidence>
<sequence length="633" mass="71349">MTIQILNKDDQSKIVATSYVISPFTAIKEIIDNSIDAGAHNIRIEIDSKTGGCEYISVKDDGCGIDAADIPLVCIRGSTSKITQFSEIQTAKTLGFRGNALNSISNIMGSKGSLEFQSKTSGDIIGQRWLVDKNGVVKDEKVSKINCAIGTTVIIRKLLASLHVRYIEYSKHSKTTIDDVKTLLHHYSTIFDEIRFQFFMVSLNRDGSVLERRLQVTTEPGISNCRKILKLIGIKAINKDILIVKENVRLNNDISVNLILPNPECANEILLSKKKCKFLTVNNRIMSLKLSFGKDLTKALNSAYKDSNYTLPKCWLVSFTIDPNVIDINIEPEKNDILLRQSGMIIDELKILIKSFIEEWAASGEDTAVLSRASNTTLTNREKTFDNNKLIEIIVTDADPVNLLTDQRESERLDKKPDLTNDTVAAYSKHKISASKVEHKANTEDKSLCNSEDKLQNLDQNKNADLITKDKTFQENDVPNNAFKSINKLSNDSCTKSNTRIIDNNSKAYINTNSTNSAVGLNYPSTTKNSNLKERFNNLNQISSVASTVNKKVTKKLSMFSEYTNSYVMPYQFHKSSTIYKGYKNEIMWLMRNKNVNEYLKELLDETTKRLKIKQGILEKSGNGWYIYTEEKL</sequence>
<accession>A7TKT4</accession>
<dbReference type="eggNOG" id="KOG1978">
    <property type="taxonomic scope" value="Eukaryota"/>
</dbReference>
<dbReference type="OrthoDB" id="10263226at2759"/>
<dbReference type="SUPFAM" id="SSF54211">
    <property type="entry name" value="Ribosomal protein S5 domain 2-like"/>
    <property type="match status" value="1"/>
</dbReference>
<dbReference type="PANTHER" id="PTHR10073:SF44">
    <property type="entry name" value="DNA MISMATCH REPAIR PROTEIN MLH2"/>
    <property type="match status" value="1"/>
</dbReference>
<protein>
    <recommendedName>
        <fullName evidence="3">DNA mismatch repair protein S5 domain-containing protein</fullName>
    </recommendedName>
</protein>
<dbReference type="KEGG" id="vpo:Kpol_1025p8"/>
<dbReference type="InterPro" id="IPR014721">
    <property type="entry name" value="Ribsml_uS5_D2-typ_fold_subgr"/>
</dbReference>
<dbReference type="InterPro" id="IPR013507">
    <property type="entry name" value="DNA_mismatch_S5_2-like"/>
</dbReference>
<dbReference type="InterPro" id="IPR002099">
    <property type="entry name" value="MutL/Mlh/PMS"/>
</dbReference>
<dbReference type="AlphaFoldDB" id="A7TKT4"/>
<evidence type="ECO:0000256" key="1">
    <source>
        <dbReference type="ARBA" id="ARBA00006082"/>
    </source>
</evidence>
<dbReference type="SMART" id="SM01340">
    <property type="entry name" value="DNA_mis_repair"/>
    <property type="match status" value="1"/>
</dbReference>